<feature type="region of interest" description="Disordered" evidence="1">
    <location>
        <begin position="1"/>
        <end position="39"/>
    </location>
</feature>
<evidence type="ECO:0000313" key="3">
    <source>
        <dbReference type="Proteomes" id="UP000696573"/>
    </source>
</evidence>
<reference evidence="2" key="1">
    <citation type="submission" date="2021-10" db="EMBL/GenBank/DDBJ databases">
        <authorList>
            <person name="Piombo E."/>
        </authorList>
    </citation>
    <scope>NUCLEOTIDE SEQUENCE</scope>
</reference>
<gene>
    <name evidence="2" type="ORF">CRHIZ90672A_00010163</name>
</gene>
<sequence length="81" mass="8863">MRWMGEGDDGDLAVARRTKKRTDASGLQSTRPDPSKLHQGMVGLGAVAWHLAESMLGSTRCSAWLGGRGPSRASDFEWWMS</sequence>
<dbReference type="AlphaFoldDB" id="A0A9N9YDI0"/>
<evidence type="ECO:0000256" key="1">
    <source>
        <dbReference type="SAM" id="MobiDB-lite"/>
    </source>
</evidence>
<accession>A0A9N9YDI0</accession>
<dbReference type="OrthoDB" id="10298329at2759"/>
<proteinExistence type="predicted"/>
<feature type="compositionally biased region" description="Acidic residues" evidence="1">
    <location>
        <begin position="1"/>
        <end position="11"/>
    </location>
</feature>
<evidence type="ECO:0000313" key="2">
    <source>
        <dbReference type="EMBL" id="CAH0019446.1"/>
    </source>
</evidence>
<comment type="caution">
    <text evidence="2">The sequence shown here is derived from an EMBL/GenBank/DDBJ whole genome shotgun (WGS) entry which is preliminary data.</text>
</comment>
<protein>
    <submittedName>
        <fullName evidence="2">Uncharacterized protein</fullName>
    </submittedName>
</protein>
<name>A0A9N9YDI0_9HYPO</name>
<dbReference type="EMBL" id="CABFNQ020000555">
    <property type="protein sequence ID" value="CAH0019446.1"/>
    <property type="molecule type" value="Genomic_DNA"/>
</dbReference>
<keyword evidence="3" id="KW-1185">Reference proteome</keyword>
<organism evidence="2 3">
    <name type="scientific">Clonostachys rhizophaga</name>
    <dbReference type="NCBI Taxonomy" id="160324"/>
    <lineage>
        <taxon>Eukaryota</taxon>
        <taxon>Fungi</taxon>
        <taxon>Dikarya</taxon>
        <taxon>Ascomycota</taxon>
        <taxon>Pezizomycotina</taxon>
        <taxon>Sordariomycetes</taxon>
        <taxon>Hypocreomycetidae</taxon>
        <taxon>Hypocreales</taxon>
        <taxon>Bionectriaceae</taxon>
        <taxon>Clonostachys</taxon>
    </lineage>
</organism>
<dbReference type="Proteomes" id="UP000696573">
    <property type="component" value="Unassembled WGS sequence"/>
</dbReference>